<dbReference type="Proteomes" id="UP000194000">
    <property type="component" value="Unassembled WGS sequence"/>
</dbReference>
<evidence type="ECO:0000256" key="4">
    <source>
        <dbReference type="RuleBase" id="RU000461"/>
    </source>
</evidence>
<comment type="caution">
    <text evidence="5">The sequence shown here is derived from an EMBL/GenBank/DDBJ whole genome shotgun (WGS) entry which is preliminary data.</text>
</comment>
<dbReference type="EMBL" id="LQOW01000024">
    <property type="protein sequence ID" value="ORV59799.1"/>
    <property type="molecule type" value="Genomic_DNA"/>
</dbReference>
<keyword evidence="4" id="KW-0560">Oxidoreductase</keyword>
<comment type="similarity">
    <text evidence="2 4">Belongs to the cytochrome P450 family.</text>
</comment>
<dbReference type="SUPFAM" id="SSF48264">
    <property type="entry name" value="Cytochrome P450"/>
    <property type="match status" value="1"/>
</dbReference>
<dbReference type="PROSITE" id="PS00086">
    <property type="entry name" value="CYTOCHROME_P450"/>
    <property type="match status" value="1"/>
</dbReference>
<dbReference type="Gene3D" id="1.10.630.10">
    <property type="entry name" value="Cytochrome P450"/>
    <property type="match status" value="1"/>
</dbReference>
<dbReference type="PRINTS" id="PR00385">
    <property type="entry name" value="P450"/>
</dbReference>
<organism evidence="5 6">
    <name type="scientific">Mycobacterium fragae</name>
    <dbReference type="NCBI Taxonomy" id="1260918"/>
    <lineage>
        <taxon>Bacteria</taxon>
        <taxon>Bacillati</taxon>
        <taxon>Actinomycetota</taxon>
        <taxon>Actinomycetes</taxon>
        <taxon>Mycobacteriales</taxon>
        <taxon>Mycobacteriaceae</taxon>
        <taxon>Mycobacterium</taxon>
    </lineage>
</organism>
<feature type="binding site" description="axial binding residue" evidence="3">
    <location>
        <position position="434"/>
    </location>
    <ligand>
        <name>heme</name>
        <dbReference type="ChEBI" id="CHEBI:30413"/>
    </ligand>
    <ligandPart>
        <name>Fe</name>
        <dbReference type="ChEBI" id="CHEBI:18248"/>
    </ligandPart>
</feature>
<dbReference type="RefSeq" id="WP_085197846.1">
    <property type="nucleotide sequence ID" value="NZ_JACKVI010000014.1"/>
</dbReference>
<keyword evidence="3 4" id="KW-0349">Heme</keyword>
<dbReference type="PRINTS" id="PR00463">
    <property type="entry name" value="EP450I"/>
</dbReference>
<dbReference type="PANTHER" id="PTHR24305">
    <property type="entry name" value="CYTOCHROME P450"/>
    <property type="match status" value="1"/>
</dbReference>
<keyword evidence="4" id="KW-0503">Monooxygenase</keyword>
<evidence type="ECO:0000313" key="6">
    <source>
        <dbReference type="Proteomes" id="UP000194000"/>
    </source>
</evidence>
<dbReference type="Pfam" id="PF00067">
    <property type="entry name" value="p450"/>
    <property type="match status" value="1"/>
</dbReference>
<gene>
    <name evidence="5" type="ORF">AWC06_16980</name>
</gene>
<keyword evidence="3 4" id="KW-0408">Iron</keyword>
<proteinExistence type="inferred from homology"/>
<sequence>MRAPRPQLHPPRWAPTFVRWQHTKVGWLGAWRLALAGIWAGYRHTIFDYAARLPGQDDIMVARAPLAKFVVVRNPDIARHVLVSNQDNYAKSAEYDLLAVAFGRGLVTDLNDELWQRNRRLVQPIFAKRNVDALAPQMTAAAVAAAERWQNTAGPLDIAAEMNYITMDVIARTMFGIDLTGELAEQMRIDFARLLTIFGYGFIGGGSRPLRWLADRLRSPRLAINLLRWEATLFAPRTVRGLRRIERFLDQLIADGRNGKMPRTDNLLALLMAAEDPETGYRYTDLEIRDELMTFLGAGFETTAAALAWTWYLLSENPQARTELERELDQVLAGREPTADDVDNLPWTQAVVAEAMRRYPPIMGLARVAKSADVLGDYPIKAGTTVAILIHGVHHNERFWADAKTFDPSRFLKENFDPRQRRAHIPFGSGKRMCVASGFATLEAILIVATLAQRFELDLVPGQRLRRELTFTGGPDGALMMSPKSRRRAHAVKRA</sequence>
<evidence type="ECO:0000256" key="2">
    <source>
        <dbReference type="ARBA" id="ARBA00010617"/>
    </source>
</evidence>
<protein>
    <submittedName>
        <fullName evidence="5">Cytochrome</fullName>
    </submittedName>
</protein>
<accession>A0A1X1UT14</accession>
<dbReference type="OrthoDB" id="7376058at2"/>
<dbReference type="InterPro" id="IPR002401">
    <property type="entry name" value="Cyt_P450_E_grp-I"/>
</dbReference>
<dbReference type="InterPro" id="IPR050121">
    <property type="entry name" value="Cytochrome_P450_monoxygenase"/>
</dbReference>
<evidence type="ECO:0000313" key="5">
    <source>
        <dbReference type="EMBL" id="ORV59799.1"/>
    </source>
</evidence>
<dbReference type="STRING" id="1260918.AWC06_16980"/>
<dbReference type="GO" id="GO:0005506">
    <property type="term" value="F:iron ion binding"/>
    <property type="evidence" value="ECO:0007669"/>
    <property type="project" value="InterPro"/>
</dbReference>
<keyword evidence="6" id="KW-1185">Reference proteome</keyword>
<dbReference type="InterPro" id="IPR017972">
    <property type="entry name" value="Cyt_P450_CS"/>
</dbReference>
<evidence type="ECO:0000256" key="1">
    <source>
        <dbReference type="ARBA" id="ARBA00001971"/>
    </source>
</evidence>
<dbReference type="GO" id="GO:0016705">
    <property type="term" value="F:oxidoreductase activity, acting on paired donors, with incorporation or reduction of molecular oxygen"/>
    <property type="evidence" value="ECO:0007669"/>
    <property type="project" value="InterPro"/>
</dbReference>
<dbReference type="InterPro" id="IPR001128">
    <property type="entry name" value="Cyt_P450"/>
</dbReference>
<dbReference type="GO" id="GO:0004497">
    <property type="term" value="F:monooxygenase activity"/>
    <property type="evidence" value="ECO:0007669"/>
    <property type="project" value="UniProtKB-KW"/>
</dbReference>
<dbReference type="GO" id="GO:0020037">
    <property type="term" value="F:heme binding"/>
    <property type="evidence" value="ECO:0007669"/>
    <property type="project" value="InterPro"/>
</dbReference>
<dbReference type="InterPro" id="IPR036396">
    <property type="entry name" value="Cyt_P450_sf"/>
</dbReference>
<comment type="cofactor">
    <cofactor evidence="1 3">
        <name>heme</name>
        <dbReference type="ChEBI" id="CHEBI:30413"/>
    </cofactor>
</comment>
<dbReference type="PANTHER" id="PTHR24305:SF166">
    <property type="entry name" value="CYTOCHROME P450 12A4, MITOCHONDRIAL-RELATED"/>
    <property type="match status" value="1"/>
</dbReference>
<reference evidence="5 6" key="1">
    <citation type="submission" date="2016-01" db="EMBL/GenBank/DDBJ databases">
        <title>The new phylogeny of the genus Mycobacterium.</title>
        <authorList>
            <person name="Tarcisio F."/>
            <person name="Conor M."/>
            <person name="Antonella G."/>
            <person name="Elisabetta G."/>
            <person name="Giulia F.S."/>
            <person name="Sara T."/>
            <person name="Anna F."/>
            <person name="Clotilde B."/>
            <person name="Roberto B."/>
            <person name="Veronica D.S."/>
            <person name="Fabio R."/>
            <person name="Monica P."/>
            <person name="Olivier J."/>
            <person name="Enrico T."/>
            <person name="Nicola S."/>
        </authorList>
    </citation>
    <scope>NUCLEOTIDE SEQUENCE [LARGE SCALE GENOMIC DNA]</scope>
    <source>
        <strain evidence="5 6">DSM 45731</strain>
    </source>
</reference>
<dbReference type="AlphaFoldDB" id="A0A1X1UT14"/>
<name>A0A1X1UT14_9MYCO</name>
<evidence type="ECO:0000256" key="3">
    <source>
        <dbReference type="PIRSR" id="PIRSR602401-1"/>
    </source>
</evidence>
<keyword evidence="3 4" id="KW-0479">Metal-binding</keyword>